<proteinExistence type="predicted"/>
<accession>A0A2T7PKV0</accession>
<protein>
    <submittedName>
        <fullName evidence="1">Uncharacterized protein</fullName>
    </submittedName>
</protein>
<reference evidence="1 2" key="1">
    <citation type="submission" date="2018-04" db="EMBL/GenBank/DDBJ databases">
        <title>The genome of golden apple snail Pomacea canaliculata provides insight into stress tolerance and invasive adaptation.</title>
        <authorList>
            <person name="Liu C."/>
            <person name="Liu B."/>
            <person name="Ren Y."/>
            <person name="Zhang Y."/>
            <person name="Wang H."/>
            <person name="Li S."/>
            <person name="Jiang F."/>
            <person name="Yin L."/>
            <person name="Zhang G."/>
            <person name="Qian W."/>
            <person name="Fan W."/>
        </authorList>
    </citation>
    <scope>NUCLEOTIDE SEQUENCE [LARGE SCALE GENOMIC DNA]</scope>
    <source>
        <strain evidence="1">SZHN2017</strain>
        <tissue evidence="1">Muscle</tissue>
    </source>
</reference>
<sequence>MQRARVSNHPCHRLSVPAAKRFWCRHCMMVFEDAISRWRHSRSCRSGGFDNFIRRREIETQALQKMAETLDPEIGMTHTALPASDTGTGPSKELCCFICHQRFLSLDEMREHVKYPCNRPSVLQRPSVTVYIEEPTFGTGIQQHYTEGPVSRQSTFKAVQSEPTDIENPHPVTVFLNDVEQGEPHGEAKPTNIYVNEKGETVIEVENLDLNTKSGELSLAHLLTQLSQQGIVFDQRPHVSAEQRCSDEETNIHDSIHEIDLSQPTAVDAANTLTQLAESAFRTSQPPQIYENCSPNKQMKIETVDDQYSLQKVEQIPFHNVVQDNSERKIPAGQNYIICAGESEVISVVQTGSLHHADNLSDNDIVSKVHTSADYVAPGCEESLHVVGTAAVCQTDIIVGEESSVVQESDHFQTPCRVETQQAHKSLTNYVEEPSSILNMQQEQSFQGFEGDINEVQHAQNEYQVMSGNHSSHLNGEKPMVSHQQEAVYFDKDDNRIDVAATSTVSENDNTCISSVPLYCHPDCV</sequence>
<evidence type="ECO:0000313" key="1">
    <source>
        <dbReference type="EMBL" id="PVD34053.1"/>
    </source>
</evidence>
<keyword evidence="2" id="KW-1185">Reference proteome</keyword>
<organism evidence="1 2">
    <name type="scientific">Pomacea canaliculata</name>
    <name type="common">Golden apple snail</name>
    <dbReference type="NCBI Taxonomy" id="400727"/>
    <lineage>
        <taxon>Eukaryota</taxon>
        <taxon>Metazoa</taxon>
        <taxon>Spiralia</taxon>
        <taxon>Lophotrochozoa</taxon>
        <taxon>Mollusca</taxon>
        <taxon>Gastropoda</taxon>
        <taxon>Caenogastropoda</taxon>
        <taxon>Architaenioglossa</taxon>
        <taxon>Ampullarioidea</taxon>
        <taxon>Ampullariidae</taxon>
        <taxon>Pomacea</taxon>
    </lineage>
</organism>
<dbReference type="AlphaFoldDB" id="A0A2T7PKV0"/>
<evidence type="ECO:0000313" key="2">
    <source>
        <dbReference type="Proteomes" id="UP000245119"/>
    </source>
</evidence>
<dbReference type="EMBL" id="PZQS01000003">
    <property type="protein sequence ID" value="PVD34053.1"/>
    <property type="molecule type" value="Genomic_DNA"/>
</dbReference>
<dbReference type="OrthoDB" id="6160599at2759"/>
<name>A0A2T7PKV0_POMCA</name>
<gene>
    <name evidence="1" type="ORF">C0Q70_05315</name>
</gene>
<dbReference type="Proteomes" id="UP000245119">
    <property type="component" value="Linkage Group LG3"/>
</dbReference>
<comment type="caution">
    <text evidence="1">The sequence shown here is derived from an EMBL/GenBank/DDBJ whole genome shotgun (WGS) entry which is preliminary data.</text>
</comment>